<dbReference type="Proteomes" id="UP000031549">
    <property type="component" value="Unassembled WGS sequence"/>
</dbReference>
<reference evidence="1 2" key="1">
    <citation type="journal article" date="2015" name="Genome Announc.">
        <title>Draft Genome Sequence of Cyanobacterium Hassallia byssoidea Strain VB512170, Isolated from Monuments in India.</title>
        <authorList>
            <person name="Singh D."/>
            <person name="Chandrababunaidu M.M."/>
            <person name="Panda A."/>
            <person name="Sen D."/>
            <person name="Bhattacharyya S."/>
            <person name="Adhikary S.P."/>
            <person name="Tripathy S."/>
        </authorList>
    </citation>
    <scope>NUCLEOTIDE SEQUENCE [LARGE SCALE GENOMIC DNA]</scope>
    <source>
        <strain evidence="1 2">VB512170</strain>
    </source>
</reference>
<evidence type="ECO:0000313" key="1">
    <source>
        <dbReference type="EMBL" id="NEU75435.1"/>
    </source>
</evidence>
<name>A0A846HDN4_9CYAN</name>
<keyword evidence="2" id="KW-1185">Reference proteome</keyword>
<accession>A0A846HDN4</accession>
<comment type="caution">
    <text evidence="1">The sequence shown here is derived from an EMBL/GenBank/DDBJ whole genome shotgun (WGS) entry which is preliminary data.</text>
</comment>
<protein>
    <submittedName>
        <fullName evidence="1">Siderophore biosynthesis protein</fullName>
    </submittedName>
</protein>
<proteinExistence type="predicted"/>
<sequence length="178" mass="20392">MNHFEPLEIWKKSHWVFTVYIQCLIISLFRFEMNIEAGNLDDAVIELKTATELIIASAAAMEVAGSMTKQQYEEQIRPMMIPPHVKSDNFSGLMLWDHAYLMSLLKKMSLVFKTLPASLQSQQSEFMSAYKVLFAAHKAICQKFVGDEGSLRNSKCIALNTLKKFEQNRLQLISPNRD</sequence>
<dbReference type="AlphaFoldDB" id="A0A846HDN4"/>
<evidence type="ECO:0000313" key="2">
    <source>
        <dbReference type="Proteomes" id="UP000031549"/>
    </source>
</evidence>
<gene>
    <name evidence="1" type="ORF">PI95_023470</name>
</gene>
<organism evidence="1 2">
    <name type="scientific">Hassallia byssoidea VB512170</name>
    <dbReference type="NCBI Taxonomy" id="1304833"/>
    <lineage>
        <taxon>Bacteria</taxon>
        <taxon>Bacillati</taxon>
        <taxon>Cyanobacteriota</taxon>
        <taxon>Cyanophyceae</taxon>
        <taxon>Nostocales</taxon>
        <taxon>Tolypothrichaceae</taxon>
        <taxon>Hassallia</taxon>
    </lineage>
</organism>
<dbReference type="RefSeq" id="WP_039754481.1">
    <property type="nucleotide sequence ID" value="NZ_JTCM02000069.1"/>
</dbReference>
<dbReference type="EMBL" id="JTCM02000069">
    <property type="protein sequence ID" value="NEU75435.1"/>
    <property type="molecule type" value="Genomic_DNA"/>
</dbReference>